<name>A0A7Z7FBW8_9EURY</name>
<comment type="caution">
    <text evidence="2">The sequence shown here is derived from an EMBL/GenBank/DDBJ whole genome shotgun (WGS) entry which is preliminary data.</text>
</comment>
<feature type="domain" description="Aminoglycoside phosphotransferase" evidence="1">
    <location>
        <begin position="74"/>
        <end position="240"/>
    </location>
</feature>
<gene>
    <name evidence="2" type="ORF">SAMN04488589_0753</name>
</gene>
<dbReference type="InterPro" id="IPR011009">
    <property type="entry name" value="Kinase-like_dom_sf"/>
</dbReference>
<sequence>MKNYVNTLYPGDCFRDWLVWILGDRIHNKNCAVDVFKYSPSSHTVCRYKFRDEHYSVIAKFFGEPCGKMKRYNAYEAMTNEFNNLKRAEQFINVARPIVMNSDMNYVLVTEYISGKSLFTYMESERHLYDRLTSVAHMLRRLHDNTDGYYNKEREFANFHHVLDQLHLNHSTRQRFNELLGKWWNSSLIDRYSGCMVHRDATPCNYIFRHGVPYALDFESSWENGNAVRDLGIMCSELKNYFEFNKGSGNNAEPYIGHFLWHYSRSEEDFHYVSRTLPFFMSLGLLRSARLHRRYPHYNYLLKEAMECLKAYR</sequence>
<evidence type="ECO:0000313" key="3">
    <source>
        <dbReference type="Proteomes" id="UP000199259"/>
    </source>
</evidence>
<evidence type="ECO:0000259" key="1">
    <source>
        <dbReference type="Pfam" id="PF01636"/>
    </source>
</evidence>
<evidence type="ECO:0000313" key="2">
    <source>
        <dbReference type="EMBL" id="SDF51431.1"/>
    </source>
</evidence>
<dbReference type="SUPFAM" id="SSF56112">
    <property type="entry name" value="Protein kinase-like (PK-like)"/>
    <property type="match status" value="1"/>
</dbReference>
<dbReference type="OrthoDB" id="106212at2157"/>
<accession>A0A7Z7FBW8</accession>
<dbReference type="AlphaFoldDB" id="A0A7Z7FBW8"/>
<dbReference type="Proteomes" id="UP000199259">
    <property type="component" value="Unassembled WGS sequence"/>
</dbReference>
<dbReference type="RefSeq" id="WP_091708820.1">
    <property type="nucleotide sequence ID" value="NZ_FNCA01000002.1"/>
</dbReference>
<protein>
    <submittedName>
        <fullName evidence="2">tRNA A-37 threonylcarbamoyl transferase component Bud32</fullName>
    </submittedName>
</protein>
<proteinExistence type="predicted"/>
<keyword evidence="3" id="KW-1185">Reference proteome</keyword>
<dbReference type="GO" id="GO:0016740">
    <property type="term" value="F:transferase activity"/>
    <property type="evidence" value="ECO:0007669"/>
    <property type="project" value="UniProtKB-KW"/>
</dbReference>
<organism evidence="2 3">
    <name type="scientific">Methanolobus vulcani</name>
    <dbReference type="NCBI Taxonomy" id="38026"/>
    <lineage>
        <taxon>Archaea</taxon>
        <taxon>Methanobacteriati</taxon>
        <taxon>Methanobacteriota</taxon>
        <taxon>Stenosarchaea group</taxon>
        <taxon>Methanomicrobia</taxon>
        <taxon>Methanosarcinales</taxon>
        <taxon>Methanosarcinaceae</taxon>
        <taxon>Methanolobus</taxon>
    </lineage>
</organism>
<dbReference type="EMBL" id="FNCA01000002">
    <property type="protein sequence ID" value="SDF51431.1"/>
    <property type="molecule type" value="Genomic_DNA"/>
</dbReference>
<dbReference type="InterPro" id="IPR002575">
    <property type="entry name" value="Aminoglycoside_PTrfase"/>
</dbReference>
<reference evidence="2 3" key="1">
    <citation type="submission" date="2016-10" db="EMBL/GenBank/DDBJ databases">
        <authorList>
            <person name="Varghese N."/>
            <person name="Submissions S."/>
        </authorList>
    </citation>
    <scope>NUCLEOTIDE SEQUENCE [LARGE SCALE GENOMIC DNA]</scope>
    <source>
        <strain evidence="2 3">PL 12/M</strain>
    </source>
</reference>
<dbReference type="Pfam" id="PF01636">
    <property type="entry name" value="APH"/>
    <property type="match status" value="1"/>
</dbReference>
<keyword evidence="2" id="KW-0808">Transferase</keyword>